<dbReference type="AlphaFoldDB" id="A0A9N9NQL2"/>
<keyword evidence="3" id="KW-0863">Zinc-finger</keyword>
<proteinExistence type="predicted"/>
<reference evidence="6" key="1">
    <citation type="submission" date="2021-06" db="EMBL/GenBank/DDBJ databases">
        <authorList>
            <person name="Kallberg Y."/>
            <person name="Tangrot J."/>
            <person name="Rosling A."/>
        </authorList>
    </citation>
    <scope>NUCLEOTIDE SEQUENCE</scope>
    <source>
        <strain evidence="6">87-6 pot B 2015</strain>
    </source>
</reference>
<dbReference type="PANTHER" id="PTHR46481">
    <property type="entry name" value="ZINC FINGER BED DOMAIN-CONTAINING PROTEIN 4"/>
    <property type="match status" value="1"/>
</dbReference>
<dbReference type="EMBL" id="CAJVPP010025757">
    <property type="protein sequence ID" value="CAG8752357.1"/>
    <property type="molecule type" value="Genomic_DNA"/>
</dbReference>
<dbReference type="GO" id="GO:0008270">
    <property type="term" value="F:zinc ion binding"/>
    <property type="evidence" value="ECO:0007669"/>
    <property type="project" value="UniProtKB-KW"/>
</dbReference>
<dbReference type="GO" id="GO:0005634">
    <property type="term" value="C:nucleus"/>
    <property type="evidence" value="ECO:0007669"/>
    <property type="project" value="UniProtKB-SubCell"/>
</dbReference>
<keyword evidence="5" id="KW-0539">Nucleus</keyword>
<dbReference type="PANTHER" id="PTHR46481:SF10">
    <property type="entry name" value="ZINC FINGER BED DOMAIN-CONTAINING PROTEIN 39"/>
    <property type="match status" value="1"/>
</dbReference>
<feature type="non-terminal residue" evidence="6">
    <location>
        <position position="69"/>
    </location>
</feature>
<evidence type="ECO:0000313" key="7">
    <source>
        <dbReference type="Proteomes" id="UP000789375"/>
    </source>
</evidence>
<keyword evidence="2" id="KW-0479">Metal-binding</keyword>
<evidence type="ECO:0000313" key="6">
    <source>
        <dbReference type="EMBL" id="CAG8752357.1"/>
    </source>
</evidence>
<organism evidence="6 7">
    <name type="scientific">Funneliformis mosseae</name>
    <name type="common">Endomycorrhizal fungus</name>
    <name type="synonym">Glomus mosseae</name>
    <dbReference type="NCBI Taxonomy" id="27381"/>
    <lineage>
        <taxon>Eukaryota</taxon>
        <taxon>Fungi</taxon>
        <taxon>Fungi incertae sedis</taxon>
        <taxon>Mucoromycota</taxon>
        <taxon>Glomeromycotina</taxon>
        <taxon>Glomeromycetes</taxon>
        <taxon>Glomerales</taxon>
        <taxon>Glomeraceae</taxon>
        <taxon>Funneliformis</taxon>
    </lineage>
</organism>
<sequence>FCELISITTDLWTAKSKTGYIGIIEHWLDENFKSYDILIGFEKILYLHTANSIAIYLEKYIEDHNIEKK</sequence>
<comment type="subcellular location">
    <subcellularLocation>
        <location evidence="1">Nucleus</location>
    </subcellularLocation>
</comment>
<dbReference type="InterPro" id="IPR012337">
    <property type="entry name" value="RNaseH-like_sf"/>
</dbReference>
<keyword evidence="7" id="KW-1185">Reference proteome</keyword>
<dbReference type="Proteomes" id="UP000789375">
    <property type="component" value="Unassembled WGS sequence"/>
</dbReference>
<keyword evidence="4" id="KW-0862">Zinc</keyword>
<comment type="caution">
    <text evidence="6">The sequence shown here is derived from an EMBL/GenBank/DDBJ whole genome shotgun (WGS) entry which is preliminary data.</text>
</comment>
<protein>
    <submittedName>
        <fullName evidence="6">12692_t:CDS:1</fullName>
    </submittedName>
</protein>
<evidence type="ECO:0000256" key="4">
    <source>
        <dbReference type="ARBA" id="ARBA00022833"/>
    </source>
</evidence>
<evidence type="ECO:0000256" key="3">
    <source>
        <dbReference type="ARBA" id="ARBA00022771"/>
    </source>
</evidence>
<gene>
    <name evidence="6" type="ORF">FMOSSE_LOCUS16721</name>
</gene>
<evidence type="ECO:0000256" key="5">
    <source>
        <dbReference type="ARBA" id="ARBA00023242"/>
    </source>
</evidence>
<feature type="non-terminal residue" evidence="6">
    <location>
        <position position="1"/>
    </location>
</feature>
<dbReference type="SUPFAM" id="SSF53098">
    <property type="entry name" value="Ribonuclease H-like"/>
    <property type="match status" value="1"/>
</dbReference>
<evidence type="ECO:0000256" key="1">
    <source>
        <dbReference type="ARBA" id="ARBA00004123"/>
    </source>
</evidence>
<name>A0A9N9NQL2_FUNMO</name>
<evidence type="ECO:0000256" key="2">
    <source>
        <dbReference type="ARBA" id="ARBA00022723"/>
    </source>
</evidence>
<dbReference type="InterPro" id="IPR052035">
    <property type="entry name" value="ZnF_BED_domain_contain"/>
</dbReference>
<accession>A0A9N9NQL2</accession>